<keyword evidence="2" id="KW-0963">Cytoplasm</keyword>
<dbReference type="Proteomes" id="UP000518266">
    <property type="component" value="Unassembled WGS sequence"/>
</dbReference>
<evidence type="ECO:0000259" key="3">
    <source>
        <dbReference type="Pfam" id="PF13553"/>
    </source>
</evidence>
<dbReference type="AlphaFoldDB" id="A0A7J5XR11"/>
<dbReference type="EMBL" id="JAAKFY010000021">
    <property type="protein sequence ID" value="KAF3839007.1"/>
    <property type="molecule type" value="Genomic_DNA"/>
</dbReference>
<comment type="caution">
    <text evidence="4">The sequence shown here is derived from an EMBL/GenBank/DDBJ whole genome shotgun (WGS) entry which is preliminary data.</text>
</comment>
<proteinExistence type="predicted"/>
<organism evidence="4 5">
    <name type="scientific">Dissostichus mawsoni</name>
    <name type="common">Antarctic cod</name>
    <dbReference type="NCBI Taxonomy" id="36200"/>
    <lineage>
        <taxon>Eukaryota</taxon>
        <taxon>Metazoa</taxon>
        <taxon>Chordata</taxon>
        <taxon>Craniata</taxon>
        <taxon>Vertebrata</taxon>
        <taxon>Euteleostomi</taxon>
        <taxon>Actinopterygii</taxon>
        <taxon>Neopterygii</taxon>
        <taxon>Teleostei</taxon>
        <taxon>Neoteleostei</taxon>
        <taxon>Acanthomorphata</taxon>
        <taxon>Eupercaria</taxon>
        <taxon>Perciformes</taxon>
        <taxon>Notothenioidei</taxon>
        <taxon>Nototheniidae</taxon>
        <taxon>Dissostichus</taxon>
    </lineage>
</organism>
<dbReference type="Pfam" id="PF13553">
    <property type="entry name" value="FIIND"/>
    <property type="match status" value="1"/>
</dbReference>
<sequence length="184" mass="20867">MSSPMDDMDVDPQEGSGVLVQVSSSVLPLAWCSSWLRRRSFCTGRSLGRRASSNQLASSSRAAVRALLLDGLLSVVHITDEGLSILEPLEVTPTHVVVKSKTFDSSFGPDYPPIFEVFLMTSTERVILKVQDQGGKEVWTRRVPLEVILKWTQPERNPKMTEHEREHERWWTWCEEKELQPAGF</sequence>
<reference evidence="4 5" key="1">
    <citation type="submission" date="2020-03" db="EMBL/GenBank/DDBJ databases">
        <title>Dissostichus mawsoni Genome sequencing and assembly.</title>
        <authorList>
            <person name="Park H."/>
        </authorList>
    </citation>
    <scope>NUCLEOTIDE SEQUENCE [LARGE SCALE GENOMIC DNA]</scope>
    <source>
        <strain evidence="4">DM0001</strain>
        <tissue evidence="4">Muscle</tissue>
    </source>
</reference>
<keyword evidence="5" id="KW-1185">Reference proteome</keyword>
<evidence type="ECO:0000313" key="5">
    <source>
        <dbReference type="Proteomes" id="UP000518266"/>
    </source>
</evidence>
<accession>A0A7J5XR11</accession>
<evidence type="ECO:0000256" key="2">
    <source>
        <dbReference type="ARBA" id="ARBA00022490"/>
    </source>
</evidence>
<gene>
    <name evidence="4" type="ORF">F7725_017724</name>
</gene>
<dbReference type="OrthoDB" id="8891580at2759"/>
<name>A0A7J5XR11_DISMA</name>
<evidence type="ECO:0000313" key="4">
    <source>
        <dbReference type="EMBL" id="KAF3839007.1"/>
    </source>
</evidence>
<protein>
    <recommendedName>
        <fullName evidence="3">FIIND domain-containing protein</fullName>
    </recommendedName>
</protein>
<feature type="domain" description="FIIND" evidence="3">
    <location>
        <begin position="72"/>
        <end position="107"/>
    </location>
</feature>
<comment type="subcellular location">
    <subcellularLocation>
        <location evidence="1">Cytoplasm</location>
        <location evidence="1">Cytosol</location>
    </subcellularLocation>
</comment>
<evidence type="ECO:0000256" key="1">
    <source>
        <dbReference type="ARBA" id="ARBA00004514"/>
    </source>
</evidence>
<dbReference type="GO" id="GO:0005829">
    <property type="term" value="C:cytosol"/>
    <property type="evidence" value="ECO:0007669"/>
    <property type="project" value="UniProtKB-SubCell"/>
</dbReference>
<dbReference type="InterPro" id="IPR025307">
    <property type="entry name" value="FIIND_dom"/>
</dbReference>